<dbReference type="AlphaFoldDB" id="A0A087BC20"/>
<comment type="caution">
    <text evidence="2">The sequence shown here is derived from an EMBL/GenBank/DDBJ whole genome shotgun (WGS) entry which is preliminary data.</text>
</comment>
<sequence>MASKKSLVVSTIGILVLFIGFLLYGSAQNVHWGSLKLSDVLTIIGGLLFIVPFYAVSVAMKKRNHVPNNWIWEGLPVVGMILVVVGILIPNSVGLFPLLSLPDIMYLIGCILMLLIFVYPPQTVNEEILEEDAKEMADNDK</sequence>
<name>A0A087BC20_9BIFI</name>
<feature type="transmembrane region" description="Helical" evidence="1">
    <location>
        <begin position="7"/>
        <end position="25"/>
    </location>
</feature>
<feature type="transmembrane region" description="Helical" evidence="1">
    <location>
        <begin position="37"/>
        <end position="58"/>
    </location>
</feature>
<dbReference type="EMBL" id="JGZB01000003">
    <property type="protein sequence ID" value="KFI68570.1"/>
    <property type="molecule type" value="Genomic_DNA"/>
</dbReference>
<proteinExistence type="predicted"/>
<evidence type="ECO:0008006" key="4">
    <source>
        <dbReference type="Google" id="ProtNLM"/>
    </source>
</evidence>
<protein>
    <recommendedName>
        <fullName evidence="4">Permease</fullName>
    </recommendedName>
</protein>
<evidence type="ECO:0000256" key="1">
    <source>
        <dbReference type="SAM" id="Phobius"/>
    </source>
</evidence>
<keyword evidence="1" id="KW-1133">Transmembrane helix</keyword>
<evidence type="ECO:0000313" key="2">
    <source>
        <dbReference type="EMBL" id="KFI68570.1"/>
    </source>
</evidence>
<gene>
    <name evidence="2" type="ORF">BMAGN_0437</name>
</gene>
<reference evidence="2 3" key="1">
    <citation type="submission" date="2014-03" db="EMBL/GenBank/DDBJ databases">
        <title>Genomics of Bifidobacteria.</title>
        <authorList>
            <person name="Ventura M."/>
            <person name="Milani C."/>
            <person name="Lugli G.A."/>
        </authorList>
    </citation>
    <scope>NUCLEOTIDE SEQUENCE [LARGE SCALE GENOMIC DNA]</scope>
    <source>
        <strain evidence="2 3">LMG 11591</strain>
    </source>
</reference>
<feature type="transmembrane region" description="Helical" evidence="1">
    <location>
        <begin position="70"/>
        <end position="89"/>
    </location>
</feature>
<keyword evidence="3" id="KW-1185">Reference proteome</keyword>
<evidence type="ECO:0000313" key="3">
    <source>
        <dbReference type="Proteomes" id="UP000029052"/>
    </source>
</evidence>
<dbReference type="STRING" id="1692.BMAGN_0437"/>
<feature type="transmembrane region" description="Helical" evidence="1">
    <location>
        <begin position="95"/>
        <end position="119"/>
    </location>
</feature>
<keyword evidence="1" id="KW-0472">Membrane</keyword>
<keyword evidence="1" id="KW-0812">Transmembrane</keyword>
<dbReference type="eggNOG" id="ENOG5030T3N">
    <property type="taxonomic scope" value="Bacteria"/>
</dbReference>
<accession>A0A087BC20</accession>
<organism evidence="2 3">
    <name type="scientific">Bifidobacterium magnum</name>
    <dbReference type="NCBI Taxonomy" id="1692"/>
    <lineage>
        <taxon>Bacteria</taxon>
        <taxon>Bacillati</taxon>
        <taxon>Actinomycetota</taxon>
        <taxon>Actinomycetes</taxon>
        <taxon>Bifidobacteriales</taxon>
        <taxon>Bifidobacteriaceae</taxon>
        <taxon>Bifidobacterium</taxon>
    </lineage>
</organism>
<dbReference type="RefSeq" id="WP_022859048.1">
    <property type="nucleotide sequence ID" value="NZ_JGZB01000003.1"/>
</dbReference>
<dbReference type="Proteomes" id="UP000029052">
    <property type="component" value="Unassembled WGS sequence"/>
</dbReference>